<dbReference type="InterPro" id="IPR001261">
    <property type="entry name" value="ArgE/DapE_CS"/>
</dbReference>
<dbReference type="Pfam" id="PF01546">
    <property type="entry name" value="Peptidase_M20"/>
    <property type="match status" value="1"/>
</dbReference>
<keyword evidence="4" id="KW-0862">Zinc</keyword>
<feature type="domain" description="Peptidase M20 dimerisation" evidence="6">
    <location>
        <begin position="169"/>
        <end position="270"/>
    </location>
</feature>
<dbReference type="GO" id="GO:0046872">
    <property type="term" value="F:metal ion binding"/>
    <property type="evidence" value="ECO:0007669"/>
    <property type="project" value="UniProtKB-KW"/>
</dbReference>
<dbReference type="RefSeq" id="WP_070728109.1">
    <property type="nucleotide sequence ID" value="NZ_MDZB01000103.1"/>
</dbReference>
<comment type="caution">
    <text evidence="7">The sequence shown here is derived from an EMBL/GenBank/DDBJ whole genome shotgun (WGS) entry which is preliminary data.</text>
</comment>
<accession>A0A1G1T4G8</accession>
<evidence type="ECO:0000256" key="3">
    <source>
        <dbReference type="ARBA" id="ARBA00022801"/>
    </source>
</evidence>
<dbReference type="GO" id="GO:0008777">
    <property type="term" value="F:acetylornithine deacetylase activity"/>
    <property type="evidence" value="ECO:0007669"/>
    <property type="project" value="TreeGrafter"/>
</dbReference>
<dbReference type="InterPro" id="IPR036264">
    <property type="entry name" value="Bact_exopeptidase_dim_dom"/>
</dbReference>
<name>A0A1G1T4G8_9BACT</name>
<evidence type="ECO:0000256" key="1">
    <source>
        <dbReference type="ARBA" id="ARBA00001947"/>
    </source>
</evidence>
<keyword evidence="3" id="KW-0378">Hydrolase</keyword>
<dbReference type="SUPFAM" id="SSF55031">
    <property type="entry name" value="Bacterial exopeptidase dimerisation domain"/>
    <property type="match status" value="1"/>
</dbReference>
<dbReference type="GO" id="GO:0006526">
    <property type="term" value="P:L-arginine biosynthetic process"/>
    <property type="evidence" value="ECO:0007669"/>
    <property type="project" value="TreeGrafter"/>
</dbReference>
<keyword evidence="8" id="KW-1185">Reference proteome</keyword>
<evidence type="ECO:0000259" key="6">
    <source>
        <dbReference type="Pfam" id="PF07687"/>
    </source>
</evidence>
<dbReference type="PANTHER" id="PTHR43808">
    <property type="entry name" value="ACETYLORNITHINE DEACETYLASE"/>
    <property type="match status" value="1"/>
</dbReference>
<sequence length="355" mass="38604">MSELINQLSEDAVDLLIRLIKTPSYSREETDTAGLIQAFLIGHGIAAQRQQNNVWATSAHFDANKPTILLNSHHDTVKPGVGWTHEPFGAVREGDKLIGLGSNDAGASAVSLLAVFLYLQGQGNAFNLICAITAEEEISGVNGIRSVLPQFGEIALGIVGEPTGMNLAIAEKGLLVLDATAYGKTGHAAREEGENALYKALDDVQWLRHYQFPRLSPLLGPVKMTVTQISAGQQHNVVPDRCHFVIDVRTNELYQNQGILDVIRANVQSEIVARSTHLNSSSISEIHPLVRRGVAMGKQIYGSPTLSDQSMMPFETLKMGPGQSARSHTPDEYILLSEIRAGIRDYIELLAGFTF</sequence>
<dbReference type="Gene3D" id="3.30.70.360">
    <property type="match status" value="1"/>
</dbReference>
<evidence type="ECO:0000313" key="7">
    <source>
        <dbReference type="EMBL" id="OGX85770.1"/>
    </source>
</evidence>
<proteinExistence type="predicted"/>
<gene>
    <name evidence="7" type="ORF">BEN47_14330</name>
</gene>
<dbReference type="InterPro" id="IPR011650">
    <property type="entry name" value="Peptidase_M20_dimer"/>
</dbReference>
<dbReference type="STRING" id="1908237.BEN47_14330"/>
<dbReference type="EMBL" id="MDZB01000103">
    <property type="protein sequence ID" value="OGX85770.1"/>
    <property type="molecule type" value="Genomic_DNA"/>
</dbReference>
<dbReference type="PANTHER" id="PTHR43808:SF31">
    <property type="entry name" value="N-ACETYL-L-CITRULLINE DEACETYLASE"/>
    <property type="match status" value="1"/>
</dbReference>
<protein>
    <submittedName>
        <fullName evidence="7">Acetylornithine deacetylase</fullName>
    </submittedName>
</protein>
<dbReference type="Proteomes" id="UP000176294">
    <property type="component" value="Unassembled WGS sequence"/>
</dbReference>
<evidence type="ECO:0000256" key="4">
    <source>
        <dbReference type="ARBA" id="ARBA00022833"/>
    </source>
</evidence>
<dbReference type="InterPro" id="IPR002933">
    <property type="entry name" value="Peptidase_M20"/>
</dbReference>
<reference evidence="7 8" key="1">
    <citation type="submission" date="2016-08" db="EMBL/GenBank/DDBJ databases">
        <title>Hymenobacter coccineus sp. nov., Hymenobacter lapidarius sp. nov. and Hymenobacter glacialis sp. nov., isolated from Antarctic soil.</title>
        <authorList>
            <person name="Sedlacek I."/>
            <person name="Kralova S."/>
            <person name="Kyrova K."/>
            <person name="Maslanova I."/>
            <person name="Stankova E."/>
            <person name="Vrbovska V."/>
            <person name="Nemec M."/>
            <person name="Bartak M."/>
            <person name="Svec P."/>
            <person name="Busse H.-J."/>
            <person name="Pantucek R."/>
        </authorList>
    </citation>
    <scope>NUCLEOTIDE SEQUENCE [LARGE SCALE GENOMIC DNA]</scope>
    <source>
        <strain evidence="7 8">CCM 8643</strain>
    </source>
</reference>
<keyword evidence="2" id="KW-0479">Metal-binding</keyword>
<keyword evidence="5" id="KW-0170">Cobalt</keyword>
<evidence type="ECO:0000256" key="2">
    <source>
        <dbReference type="ARBA" id="ARBA00022723"/>
    </source>
</evidence>
<dbReference type="AlphaFoldDB" id="A0A1G1T4G8"/>
<evidence type="ECO:0000256" key="5">
    <source>
        <dbReference type="ARBA" id="ARBA00023285"/>
    </source>
</evidence>
<dbReference type="OrthoDB" id="9792335at2"/>
<dbReference type="CDD" id="cd05651">
    <property type="entry name" value="M20_ArgE_DapE-like"/>
    <property type="match status" value="1"/>
</dbReference>
<comment type="cofactor">
    <cofactor evidence="1">
        <name>Zn(2+)</name>
        <dbReference type="ChEBI" id="CHEBI:29105"/>
    </cofactor>
</comment>
<dbReference type="Gene3D" id="3.40.630.10">
    <property type="entry name" value="Zn peptidases"/>
    <property type="match status" value="1"/>
</dbReference>
<evidence type="ECO:0000313" key="8">
    <source>
        <dbReference type="Proteomes" id="UP000176294"/>
    </source>
</evidence>
<dbReference type="SUPFAM" id="SSF53187">
    <property type="entry name" value="Zn-dependent exopeptidases"/>
    <property type="match status" value="1"/>
</dbReference>
<dbReference type="Pfam" id="PF07687">
    <property type="entry name" value="M20_dimer"/>
    <property type="match status" value="1"/>
</dbReference>
<dbReference type="PROSITE" id="PS00758">
    <property type="entry name" value="ARGE_DAPE_CPG2_1"/>
    <property type="match status" value="1"/>
</dbReference>
<dbReference type="InterPro" id="IPR050072">
    <property type="entry name" value="Peptidase_M20A"/>
</dbReference>
<organism evidence="7 8">
    <name type="scientific">Hymenobacter lapidarius</name>
    <dbReference type="NCBI Taxonomy" id="1908237"/>
    <lineage>
        <taxon>Bacteria</taxon>
        <taxon>Pseudomonadati</taxon>
        <taxon>Bacteroidota</taxon>
        <taxon>Cytophagia</taxon>
        <taxon>Cytophagales</taxon>
        <taxon>Hymenobacteraceae</taxon>
        <taxon>Hymenobacter</taxon>
    </lineage>
</organism>